<dbReference type="GO" id="GO:0016301">
    <property type="term" value="F:kinase activity"/>
    <property type="evidence" value="ECO:0007669"/>
    <property type="project" value="UniProtKB-KW"/>
</dbReference>
<dbReference type="PANTHER" id="PTHR45863">
    <property type="entry name" value="SERINE/THREONINE-PROTEIN KINASE BSK5"/>
    <property type="match status" value="1"/>
</dbReference>
<accession>A0ABR2LSS6</accession>
<keyword evidence="2" id="KW-1185">Reference proteome</keyword>
<evidence type="ECO:0000313" key="1">
    <source>
        <dbReference type="EMBL" id="KAK8949953.1"/>
    </source>
</evidence>
<dbReference type="Proteomes" id="UP001412067">
    <property type="component" value="Unassembled WGS sequence"/>
</dbReference>
<name>A0ABR2LSS6_9ASPA</name>
<dbReference type="EMBL" id="JBBWWR010000015">
    <property type="protein sequence ID" value="KAK8949953.1"/>
    <property type="molecule type" value="Genomic_DNA"/>
</dbReference>
<proteinExistence type="predicted"/>
<dbReference type="InterPro" id="IPR036322">
    <property type="entry name" value="WD40_repeat_dom_sf"/>
</dbReference>
<dbReference type="Gene3D" id="2.130.10.10">
    <property type="entry name" value="YVTN repeat-like/Quinoprotein amine dehydrogenase"/>
    <property type="match status" value="1"/>
</dbReference>
<gene>
    <name evidence="1" type="ORF">KSP40_PGU001282</name>
</gene>
<evidence type="ECO:0000313" key="2">
    <source>
        <dbReference type="Proteomes" id="UP001412067"/>
    </source>
</evidence>
<protein>
    <submittedName>
        <fullName evidence="1">Serine/threonine-protein kinase</fullName>
    </submittedName>
</protein>
<dbReference type="SUPFAM" id="SSF50978">
    <property type="entry name" value="WD40 repeat-like"/>
    <property type="match status" value="1"/>
</dbReference>
<dbReference type="Gene3D" id="1.10.510.10">
    <property type="entry name" value="Transferase(Phosphotransferase) domain 1"/>
    <property type="match status" value="1"/>
</dbReference>
<keyword evidence="1" id="KW-0808">Transferase</keyword>
<keyword evidence="1" id="KW-0418">Kinase</keyword>
<organism evidence="1 2">
    <name type="scientific">Platanthera guangdongensis</name>
    <dbReference type="NCBI Taxonomy" id="2320717"/>
    <lineage>
        <taxon>Eukaryota</taxon>
        <taxon>Viridiplantae</taxon>
        <taxon>Streptophyta</taxon>
        <taxon>Embryophyta</taxon>
        <taxon>Tracheophyta</taxon>
        <taxon>Spermatophyta</taxon>
        <taxon>Magnoliopsida</taxon>
        <taxon>Liliopsida</taxon>
        <taxon>Asparagales</taxon>
        <taxon>Orchidaceae</taxon>
        <taxon>Orchidoideae</taxon>
        <taxon>Orchideae</taxon>
        <taxon>Orchidinae</taxon>
        <taxon>Platanthera</taxon>
    </lineage>
</organism>
<dbReference type="InterPro" id="IPR045845">
    <property type="entry name" value="BSK"/>
</dbReference>
<sequence length="276" mass="30129">MKIRVSLYLAQVLEYCSSQGRALYHDLNAYRVLFNQNGNPRLSTFGLMKNSRDGKNYSTNLEDTDDEDEFGVSDVEGGLAVEEVGVEQVRQMIPRMVSSPPPLFPFLAGGVHLSLHRTTSNFCVGLYLHTHVPTPASSILHCRRLAISDRHLAVGYSDGSVQLYDLPAASPIAHHAFHPHRDRLGQFSAAIAGIILLSQQQLVFASQDGEITVANVDEDNFSEAVARRARAGNLVEDWSISPEMSGSGWDSSPACRGGRGGCGMGRLSRRSMSAVR</sequence>
<dbReference type="InterPro" id="IPR015943">
    <property type="entry name" value="WD40/YVTN_repeat-like_dom_sf"/>
</dbReference>
<reference evidence="1 2" key="1">
    <citation type="journal article" date="2022" name="Nat. Plants">
        <title>Genomes of leafy and leafless Platanthera orchids illuminate the evolution of mycoheterotrophy.</title>
        <authorList>
            <person name="Li M.H."/>
            <person name="Liu K.W."/>
            <person name="Li Z."/>
            <person name="Lu H.C."/>
            <person name="Ye Q.L."/>
            <person name="Zhang D."/>
            <person name="Wang J.Y."/>
            <person name="Li Y.F."/>
            <person name="Zhong Z.M."/>
            <person name="Liu X."/>
            <person name="Yu X."/>
            <person name="Liu D.K."/>
            <person name="Tu X.D."/>
            <person name="Liu B."/>
            <person name="Hao Y."/>
            <person name="Liao X.Y."/>
            <person name="Jiang Y.T."/>
            <person name="Sun W.H."/>
            <person name="Chen J."/>
            <person name="Chen Y.Q."/>
            <person name="Ai Y."/>
            <person name="Zhai J.W."/>
            <person name="Wu S.S."/>
            <person name="Zhou Z."/>
            <person name="Hsiao Y.Y."/>
            <person name="Wu W.L."/>
            <person name="Chen Y.Y."/>
            <person name="Lin Y.F."/>
            <person name="Hsu J.L."/>
            <person name="Li C.Y."/>
            <person name="Wang Z.W."/>
            <person name="Zhao X."/>
            <person name="Zhong W.Y."/>
            <person name="Ma X.K."/>
            <person name="Ma L."/>
            <person name="Huang J."/>
            <person name="Chen G.Z."/>
            <person name="Huang M.Z."/>
            <person name="Huang L."/>
            <person name="Peng D.H."/>
            <person name="Luo Y.B."/>
            <person name="Zou S.Q."/>
            <person name="Chen S.P."/>
            <person name="Lan S."/>
            <person name="Tsai W.C."/>
            <person name="Van de Peer Y."/>
            <person name="Liu Z.J."/>
        </authorList>
    </citation>
    <scope>NUCLEOTIDE SEQUENCE [LARGE SCALE GENOMIC DNA]</scope>
    <source>
        <strain evidence="1">Lor288</strain>
    </source>
</reference>
<dbReference type="PANTHER" id="PTHR45863:SF7">
    <property type="entry name" value="SERINE_THREONINE-PROTEIN KINASE BSK5"/>
    <property type="match status" value="1"/>
</dbReference>
<comment type="caution">
    <text evidence="1">The sequence shown here is derived from an EMBL/GenBank/DDBJ whole genome shotgun (WGS) entry which is preliminary data.</text>
</comment>